<dbReference type="Proteomes" id="UP000070299">
    <property type="component" value="Unassembled WGS sequence"/>
</dbReference>
<accession>A0A148KLH4</accession>
<evidence type="ECO:0000259" key="2">
    <source>
        <dbReference type="Pfam" id="PF06439"/>
    </source>
</evidence>
<feature type="signal peptide" evidence="1">
    <location>
        <begin position="1"/>
        <end position="19"/>
    </location>
</feature>
<reference evidence="4" key="1">
    <citation type="submission" date="2016-02" db="EMBL/GenBank/DDBJ databases">
        <authorList>
            <person name="Schultz-Johansen M."/>
            <person name="Glaring M.A."/>
            <person name="Bech P.K."/>
            <person name="Stougaard P."/>
        </authorList>
    </citation>
    <scope>NUCLEOTIDE SEQUENCE [LARGE SCALE GENOMIC DNA]</scope>
    <source>
        <strain evidence="4">S66</strain>
    </source>
</reference>
<organism evidence="3 4">
    <name type="scientific">Paraglaciecola hydrolytica</name>
    <dbReference type="NCBI Taxonomy" id="1799789"/>
    <lineage>
        <taxon>Bacteria</taxon>
        <taxon>Pseudomonadati</taxon>
        <taxon>Pseudomonadota</taxon>
        <taxon>Gammaproteobacteria</taxon>
        <taxon>Alteromonadales</taxon>
        <taxon>Alteromonadaceae</taxon>
        <taxon>Paraglaciecola</taxon>
    </lineage>
</organism>
<name>A0A148KLH4_9ALTE</name>
<protein>
    <recommendedName>
        <fullName evidence="2">3-keto-alpha-glucoside-1,2-lyase/3-keto-2-hydroxy-glucal hydratase domain-containing protein</fullName>
    </recommendedName>
</protein>
<dbReference type="STRING" id="1799789.AX660_01665"/>
<dbReference type="Pfam" id="PF06439">
    <property type="entry name" value="3keto-disac_hyd"/>
    <property type="match status" value="1"/>
</dbReference>
<evidence type="ECO:0000256" key="1">
    <source>
        <dbReference type="SAM" id="SignalP"/>
    </source>
</evidence>
<dbReference type="AlphaFoldDB" id="A0A148KLH4"/>
<dbReference type="OrthoDB" id="259356at2"/>
<feature type="chain" id="PRO_5007550208" description="3-keto-alpha-glucoside-1,2-lyase/3-keto-2-hydroxy-glucal hydratase domain-containing protein" evidence="1">
    <location>
        <begin position="20"/>
        <end position="290"/>
    </location>
</feature>
<feature type="domain" description="3-keto-alpha-glucoside-1,2-lyase/3-keto-2-hydroxy-glucal hydratase" evidence="2">
    <location>
        <begin position="21"/>
        <end position="275"/>
    </location>
</feature>
<gene>
    <name evidence="3" type="ORF">AX660_01665</name>
</gene>
<dbReference type="RefSeq" id="WP_068381473.1">
    <property type="nucleotide sequence ID" value="NZ_LSNE01000015.1"/>
</dbReference>
<comment type="caution">
    <text evidence="3">The sequence shown here is derived from an EMBL/GenBank/DDBJ whole genome shotgun (WGS) entry which is preliminary data.</text>
</comment>
<dbReference type="GO" id="GO:0016787">
    <property type="term" value="F:hydrolase activity"/>
    <property type="evidence" value="ECO:0007669"/>
    <property type="project" value="InterPro"/>
</dbReference>
<keyword evidence="1" id="KW-0732">Signal</keyword>
<proteinExistence type="predicted"/>
<sequence length="290" mass="33285">MQASRFLALLYFFSTFSGAAEWQNLLDKNLSQWDTYLSYKHTENYDGNIPLDAQGNAVSPIGLNTGNDVHQVFTVIEEDQQNVLRVSGEIYGAVTSKQSYRNYHLKLQFRWGDLKWQPRLHKLKDSGILYHGTGEHGQEYFRSWMLSQEFQIMEGHIGDYWSQATSAIDIRAYQPEYVMNAVADESQDYLKVGKGEALLGFVLRKENHEKPAGQWNSLELICFEGQSLHIVNGHVVMVLRNSRYLKDGVSTPLVEGKIQLQSEAAEIFYKDITIKKLSTLPTTYERLFID</sequence>
<evidence type="ECO:0000313" key="4">
    <source>
        <dbReference type="Proteomes" id="UP000070299"/>
    </source>
</evidence>
<dbReference type="InterPro" id="IPR010496">
    <property type="entry name" value="AL/BT2_dom"/>
</dbReference>
<evidence type="ECO:0000313" key="3">
    <source>
        <dbReference type="EMBL" id="KXI27119.1"/>
    </source>
</evidence>
<dbReference type="EMBL" id="LSNE01000015">
    <property type="protein sequence ID" value="KXI27119.1"/>
    <property type="molecule type" value="Genomic_DNA"/>
</dbReference>
<dbReference type="Gene3D" id="2.60.120.560">
    <property type="entry name" value="Exo-inulinase, domain 1"/>
    <property type="match status" value="1"/>
</dbReference>
<keyword evidence="4" id="KW-1185">Reference proteome</keyword>